<protein>
    <submittedName>
        <fullName evidence="1">Uncharacterized protein</fullName>
    </submittedName>
</protein>
<sequence length="46" mass="5433">MINKIVHEMALNGDSYKISAVVENFILNKVKEYFTDCSVSYQEKWF</sequence>
<gene>
    <name evidence="1" type="ORF">G29_00034</name>
</gene>
<reference evidence="1 2" key="1">
    <citation type="submission" date="2018-12" db="EMBL/GenBank/DDBJ databases">
        <title>Still something new to discover - new insights into E. coli phage diversity and taxonomy.</title>
        <authorList>
            <person name="Korf I.H.E."/>
            <person name="Adriaennsens E."/>
            <person name="Dreiseikelmann B."/>
            <person name="Kropinski A."/>
            <person name="Nimtz M."/>
            <person name="Meier-Kolthoff J.P."/>
            <person name="Rohde M."/>
            <person name="van Raaij M."/>
            <person name="Wittmann J."/>
        </authorList>
    </citation>
    <scope>NUCLEOTIDE SEQUENCE [LARGE SCALE GENOMIC DNA]</scope>
</reference>
<accession>A0A482GIB5</accession>
<dbReference type="Proteomes" id="UP000295427">
    <property type="component" value="Segment"/>
</dbReference>
<proteinExistence type="predicted"/>
<name>A0A482GIB5_9CAUD</name>
<dbReference type="EMBL" id="MK327940">
    <property type="protein sequence ID" value="QBO64353.1"/>
    <property type="molecule type" value="Genomic_DNA"/>
</dbReference>
<evidence type="ECO:0000313" key="2">
    <source>
        <dbReference type="Proteomes" id="UP000295427"/>
    </source>
</evidence>
<evidence type="ECO:0000313" key="1">
    <source>
        <dbReference type="EMBL" id="QBO64353.1"/>
    </source>
</evidence>
<organism evidence="1 2">
    <name type="scientific">Escherichia phage vB_EcoM_G29</name>
    <dbReference type="NCBI Taxonomy" id="2502302"/>
    <lineage>
        <taxon>Viruses</taxon>
        <taxon>Duplodnaviria</taxon>
        <taxon>Heunggongvirae</taxon>
        <taxon>Uroviricota</taxon>
        <taxon>Caudoviricetes</taxon>
        <taxon>Pantevenvirales</taxon>
        <taxon>Straboviridae</taxon>
        <taxon>Tevenvirinae</taxon>
        <taxon>Tequatrovirus</taxon>
        <taxon>Tequatrovirus gee9062</taxon>
    </lineage>
</organism>